<comment type="caution">
    <text evidence="3">The sequence shown here is derived from an EMBL/GenBank/DDBJ whole genome shotgun (WGS) entry which is preliminary data.</text>
</comment>
<dbReference type="InterPro" id="IPR025959">
    <property type="entry name" value="Winged_HTH_dom"/>
</dbReference>
<evidence type="ECO:0000256" key="1">
    <source>
        <dbReference type="SAM" id="MobiDB-lite"/>
    </source>
</evidence>
<feature type="compositionally biased region" description="Low complexity" evidence="1">
    <location>
        <begin position="181"/>
        <end position="193"/>
    </location>
</feature>
<sequence>MPPGRDPPGPVDGRRGPAAQGYTEDRRWTLARVADLIAALFRIRYTPRGVSYLLHRIDWTPQTHVHRAIERDEEVIETWAAEQWPAMKGRRSTWAPGCAGKTGRSPRPPLRPAGRRWPSPSCPGLVGLPTAPPDPRADQPLPPTRRSPPARSANVVPAPLTCPLRTPSFTDSPRLPPGSPRPAATAPWKTPPKSNLSKPDVGPSRPPIASSENPARADGVRPE</sequence>
<feature type="compositionally biased region" description="Pro residues" evidence="1">
    <location>
        <begin position="130"/>
        <end position="146"/>
    </location>
</feature>
<feature type="region of interest" description="Disordered" evidence="1">
    <location>
        <begin position="87"/>
        <end position="223"/>
    </location>
</feature>
<feature type="region of interest" description="Disordered" evidence="1">
    <location>
        <begin position="1"/>
        <end position="21"/>
    </location>
</feature>
<accession>A0ABW2STN5</accession>
<feature type="compositionally biased region" description="Pro residues" evidence="1">
    <location>
        <begin position="1"/>
        <end position="10"/>
    </location>
</feature>
<dbReference type="EMBL" id="JBHTEE010000001">
    <property type="protein sequence ID" value="MFC7598989.1"/>
    <property type="molecule type" value="Genomic_DNA"/>
</dbReference>
<evidence type="ECO:0000259" key="2">
    <source>
        <dbReference type="Pfam" id="PF13592"/>
    </source>
</evidence>
<protein>
    <submittedName>
        <fullName evidence="3">Winged helix-turn-helix domain-containing protein</fullName>
    </submittedName>
</protein>
<proteinExistence type="predicted"/>
<name>A0ABW2STN5_9ACTN</name>
<dbReference type="Pfam" id="PF13592">
    <property type="entry name" value="HTH_33"/>
    <property type="match status" value="1"/>
</dbReference>
<evidence type="ECO:0000313" key="3">
    <source>
        <dbReference type="EMBL" id="MFC7598989.1"/>
    </source>
</evidence>
<dbReference type="RefSeq" id="WP_364148285.1">
    <property type="nucleotide sequence ID" value="NZ_BAAAGK010000295.1"/>
</dbReference>
<keyword evidence="4" id="KW-1185">Reference proteome</keyword>
<evidence type="ECO:0000313" key="4">
    <source>
        <dbReference type="Proteomes" id="UP001596514"/>
    </source>
</evidence>
<feature type="domain" description="Winged helix-turn helix" evidence="2">
    <location>
        <begin position="24"/>
        <end position="82"/>
    </location>
</feature>
<organism evidence="3 4">
    <name type="scientific">Streptosporangium amethystogenes subsp. fukuiense</name>
    <dbReference type="NCBI Taxonomy" id="698418"/>
    <lineage>
        <taxon>Bacteria</taxon>
        <taxon>Bacillati</taxon>
        <taxon>Actinomycetota</taxon>
        <taxon>Actinomycetes</taxon>
        <taxon>Streptosporangiales</taxon>
        <taxon>Streptosporangiaceae</taxon>
        <taxon>Streptosporangium</taxon>
    </lineage>
</organism>
<gene>
    <name evidence="3" type="ORF">ACFQVD_02570</name>
</gene>
<dbReference type="Proteomes" id="UP001596514">
    <property type="component" value="Unassembled WGS sequence"/>
</dbReference>
<reference evidence="4" key="1">
    <citation type="journal article" date="2019" name="Int. J. Syst. Evol. Microbiol.">
        <title>The Global Catalogue of Microorganisms (GCM) 10K type strain sequencing project: providing services to taxonomists for standard genome sequencing and annotation.</title>
        <authorList>
            <consortium name="The Broad Institute Genomics Platform"/>
            <consortium name="The Broad Institute Genome Sequencing Center for Infectious Disease"/>
            <person name="Wu L."/>
            <person name="Ma J."/>
        </authorList>
    </citation>
    <scope>NUCLEOTIDE SEQUENCE [LARGE SCALE GENOMIC DNA]</scope>
    <source>
        <strain evidence="4">JCM 10083</strain>
    </source>
</reference>